<sequence>MQNKLILKLLITVLSFHFIDAHGYKSKMVEIPDEFVRQRGNIVFFNWAKFLIYPGNINFESKTKGPDGRIIFSLTEPAKHTWGLADPPLGNVKPWTSAEAIKRGANIKATIDCKTRSVGKIDLDFPELSVSDIVILNSHGNLPGEINFNELKQLSDRLISRVCNK</sequence>
<evidence type="ECO:0000313" key="1">
    <source>
        <dbReference type="EMBL" id="PRY97907.1"/>
    </source>
</evidence>
<gene>
    <name evidence="1" type="ORF">BCM14_1619</name>
</gene>
<keyword evidence="2" id="KW-1185">Reference proteome</keyword>
<proteinExistence type="predicted"/>
<dbReference type="EMBL" id="PVTV01000013">
    <property type="protein sequence ID" value="PRY97907.1"/>
    <property type="molecule type" value="Genomic_DNA"/>
</dbReference>
<dbReference type="Proteomes" id="UP000238308">
    <property type="component" value="Unassembled WGS sequence"/>
</dbReference>
<name>A0A2T0XG66_9BURK</name>
<comment type="caution">
    <text evidence="1">The sequence shown here is derived from an EMBL/GenBank/DDBJ whole genome shotgun (WGS) entry which is preliminary data.</text>
</comment>
<dbReference type="AlphaFoldDB" id="A0A2T0XG66"/>
<organism evidence="1 2">
    <name type="scientific">Jezberella montanilacus</name>
    <dbReference type="NCBI Taxonomy" id="323426"/>
    <lineage>
        <taxon>Bacteria</taxon>
        <taxon>Pseudomonadati</taxon>
        <taxon>Pseudomonadota</taxon>
        <taxon>Betaproteobacteria</taxon>
        <taxon>Burkholderiales</taxon>
        <taxon>Alcaligenaceae</taxon>
        <taxon>Jezberella</taxon>
    </lineage>
</organism>
<protein>
    <submittedName>
        <fullName evidence="1">Uncharacterized protein</fullName>
    </submittedName>
</protein>
<dbReference type="RefSeq" id="WP_106227487.1">
    <property type="nucleotide sequence ID" value="NZ_PVTV01000013.1"/>
</dbReference>
<evidence type="ECO:0000313" key="2">
    <source>
        <dbReference type="Proteomes" id="UP000238308"/>
    </source>
</evidence>
<reference evidence="1 2" key="1">
    <citation type="submission" date="2018-03" db="EMBL/GenBank/DDBJ databases">
        <title>Genomic Encyclopedia of Type Strains, Phase III (KMG-III): the genomes of soil and plant-associated and newly described type strains.</title>
        <authorList>
            <person name="Whitman W."/>
        </authorList>
    </citation>
    <scope>NUCLEOTIDE SEQUENCE [LARGE SCALE GENOMIC DNA]</scope>
    <source>
        <strain evidence="1 2">MWH-P2sevCIIIb</strain>
    </source>
</reference>
<accession>A0A2T0XG66</accession>